<proteinExistence type="predicted"/>
<dbReference type="EMBL" id="LWMH01000001">
    <property type="protein sequence ID" value="KZS47801.1"/>
    <property type="molecule type" value="Genomic_DNA"/>
</dbReference>
<evidence type="ECO:0008006" key="4">
    <source>
        <dbReference type="Google" id="ProtNLM"/>
    </source>
</evidence>
<feature type="signal peptide" evidence="1">
    <location>
        <begin position="1"/>
        <end position="25"/>
    </location>
</feature>
<keyword evidence="3" id="KW-1185">Reference proteome</keyword>
<protein>
    <recommendedName>
        <fullName evidence="4">Secreted protein</fullName>
    </recommendedName>
</protein>
<dbReference type="GeneID" id="97556722"/>
<reference evidence="2" key="1">
    <citation type="journal article" date="2016" name="Genome Announc.">
        <title>Draft genomes of two strains of Paenibacillus glucanolyticus with capability to degrade lignocellulose.</title>
        <authorList>
            <person name="Mathews S.L."/>
            <person name="Pawlak J."/>
            <person name="Grunden A.M."/>
        </authorList>
    </citation>
    <scope>NUCLEOTIDE SEQUENCE [LARGE SCALE GENOMIC DNA]</scope>
    <source>
        <strain evidence="2">SLM1</strain>
    </source>
</reference>
<comment type="caution">
    <text evidence="2">The sequence shown here is derived from an EMBL/GenBank/DDBJ whole genome shotgun (WGS) entry which is preliminary data.</text>
</comment>
<keyword evidence="1" id="KW-0732">Signal</keyword>
<sequence>MKLKKMLTVLLISTSVFSFSQAAFADNATTSEVAPFVIGVGDSRELAIDLLQQQNNFNLFLQSGEDEDWFKWTNNTGQDRFVFGAVWPRGYADNILELGAIVKYNETRETNLITGGLTNKGNTGYPSFFQNLYVPEGATLFLRVKAHEFVNTESYEFSFTYYSAIP</sequence>
<dbReference type="AlphaFoldDB" id="A0A162EMN2"/>
<dbReference type="Proteomes" id="UP000076796">
    <property type="component" value="Unassembled WGS sequence"/>
</dbReference>
<feature type="chain" id="PRO_5007833958" description="Secreted protein" evidence="1">
    <location>
        <begin position="26"/>
        <end position="166"/>
    </location>
</feature>
<gene>
    <name evidence="2" type="ORF">AWU65_18690</name>
</gene>
<dbReference type="OrthoDB" id="2893810at2"/>
<evidence type="ECO:0000256" key="1">
    <source>
        <dbReference type="SAM" id="SignalP"/>
    </source>
</evidence>
<accession>A0A162EMN2</accession>
<name>A0A162EMN2_9BACL</name>
<dbReference type="RefSeq" id="WP_006209164.1">
    <property type="nucleotide sequence ID" value="NZ_CP147845.1"/>
</dbReference>
<evidence type="ECO:0000313" key="2">
    <source>
        <dbReference type="EMBL" id="KZS47801.1"/>
    </source>
</evidence>
<organism evidence="2 3">
    <name type="scientific">Paenibacillus glucanolyticus</name>
    <dbReference type="NCBI Taxonomy" id="59843"/>
    <lineage>
        <taxon>Bacteria</taxon>
        <taxon>Bacillati</taxon>
        <taxon>Bacillota</taxon>
        <taxon>Bacilli</taxon>
        <taxon>Bacillales</taxon>
        <taxon>Paenibacillaceae</taxon>
        <taxon>Paenibacillus</taxon>
    </lineage>
</organism>
<evidence type="ECO:0000313" key="3">
    <source>
        <dbReference type="Proteomes" id="UP000076796"/>
    </source>
</evidence>